<evidence type="ECO:0000256" key="2">
    <source>
        <dbReference type="ARBA" id="ARBA00022598"/>
    </source>
</evidence>
<dbReference type="InterPro" id="IPR050191">
    <property type="entry name" value="ATP-dep_DNA_ligase"/>
</dbReference>
<keyword evidence="4" id="KW-0235">DNA replication</keyword>
<dbReference type="RefSeq" id="WP_280577540.1">
    <property type="nucleotide sequence ID" value="NZ_JARXRO010000013.1"/>
</dbReference>
<evidence type="ECO:0000256" key="5">
    <source>
        <dbReference type="ARBA" id="ARBA00022723"/>
    </source>
</evidence>
<protein>
    <recommendedName>
        <fullName evidence="1">DNA ligase (ATP)</fullName>
        <ecNumber evidence="1">6.5.1.1</ecNumber>
    </recommendedName>
</protein>
<dbReference type="SUPFAM" id="SSF50249">
    <property type="entry name" value="Nucleic acid-binding proteins"/>
    <property type="match status" value="1"/>
</dbReference>
<evidence type="ECO:0000313" key="15">
    <source>
        <dbReference type="Proteomes" id="UP001156873"/>
    </source>
</evidence>
<dbReference type="Gene3D" id="2.40.50.140">
    <property type="entry name" value="Nucleic acid-binding proteins"/>
    <property type="match status" value="1"/>
</dbReference>
<dbReference type="CDD" id="cd07972">
    <property type="entry name" value="OBF_DNA_ligase_Arch_LigB"/>
    <property type="match status" value="1"/>
</dbReference>
<evidence type="ECO:0000256" key="12">
    <source>
        <dbReference type="ARBA" id="ARBA00034003"/>
    </source>
</evidence>
<keyword evidence="2 14" id="KW-0436">Ligase</keyword>
<dbReference type="SUPFAM" id="SSF56091">
    <property type="entry name" value="DNA ligase/mRNA capping enzyme, catalytic domain"/>
    <property type="match status" value="1"/>
</dbReference>
<dbReference type="InterPro" id="IPR012309">
    <property type="entry name" value="DNA_ligase_ATP-dep_C"/>
</dbReference>
<accession>A0ABT6JRK9</accession>
<dbReference type="InterPro" id="IPR012340">
    <property type="entry name" value="NA-bd_OB-fold"/>
</dbReference>
<keyword evidence="15" id="KW-1185">Reference proteome</keyword>
<dbReference type="PANTHER" id="PTHR45674">
    <property type="entry name" value="DNA LIGASE 1/3 FAMILY MEMBER"/>
    <property type="match status" value="1"/>
</dbReference>
<evidence type="ECO:0000256" key="8">
    <source>
        <dbReference type="ARBA" id="ARBA00022840"/>
    </source>
</evidence>
<evidence type="ECO:0000256" key="7">
    <source>
        <dbReference type="ARBA" id="ARBA00022763"/>
    </source>
</evidence>
<keyword evidence="9" id="KW-0233">DNA recombination</keyword>
<keyword evidence="11" id="KW-0131">Cell cycle</keyword>
<dbReference type="Pfam" id="PF04679">
    <property type="entry name" value="DNA_ligase_A_C"/>
    <property type="match status" value="1"/>
</dbReference>
<dbReference type="CDD" id="cd07897">
    <property type="entry name" value="Adenylation_DNA_ligase_Bac1"/>
    <property type="match status" value="1"/>
</dbReference>
<sequence length="597" mass="66255">MRRFATLYRELDRSTATLDKRAALARYFRDAPPRDAAWALHLLAGGKVAGAKKRIANTRELRAWIAAEAGLPDWLVDDSYDQVGDLAETLALLLDDPAQAGADVPLSEWIERRLLPVANRDEDVRRAVVVEAWRTLCFDERLLFNKLLTGALRVGVSQRLVQQALAEMSGVDIARIAQRMLGEWSPTPAFLERLLSHEALESDCQQPYPFFLATPIEAALRPEAPAVNGDVATVPAADATSEHAGVGAVATEDGDAAAIDADADAAGTVESVTALANDPGAIERALGPVDDWLLEWKWDGIRLQLIRRGGEVALWSRGEERLDGRFPEIEDAARALPRDCVLDGELLAWRAGEDAPLPFTALQTRIQRRKPGPKTLADTPVRVQAYDLLELEGVDWRERPQRERREALAALLDAHDDPRLVLSPLVDVADWSHAAALRAQARERGVEGLMLKRASAPYQGGRRRGDWWKWKIDPLTVDAVLIYAQSGHGRRSTLYTDYTFGLWDGDALVPVAKAYSGLDDAQLLKLDRWIRAHTLERFGPVRSVPGVHVFELGFEAVNRSTRHKSGIAVRFPRILRWRHDKPAAEADRLDTLKALAR</sequence>
<dbReference type="Proteomes" id="UP001156873">
    <property type="component" value="Unassembled WGS sequence"/>
</dbReference>
<organism evidence="14 15">
    <name type="scientific">Luteimonas kalidii</name>
    <dbReference type="NCBI Taxonomy" id="3042025"/>
    <lineage>
        <taxon>Bacteria</taxon>
        <taxon>Pseudomonadati</taxon>
        <taxon>Pseudomonadota</taxon>
        <taxon>Gammaproteobacteria</taxon>
        <taxon>Lysobacterales</taxon>
        <taxon>Lysobacteraceae</taxon>
        <taxon>Luteimonas</taxon>
    </lineage>
</organism>
<dbReference type="EMBL" id="JARXRO010000013">
    <property type="protein sequence ID" value="MDH5833315.1"/>
    <property type="molecule type" value="Genomic_DNA"/>
</dbReference>
<reference evidence="14 15" key="1">
    <citation type="submission" date="2023-04" db="EMBL/GenBank/DDBJ databases">
        <title>Luteimonas sp. M1R5S59.</title>
        <authorList>
            <person name="Sun J.-Q."/>
        </authorList>
    </citation>
    <scope>NUCLEOTIDE SEQUENCE [LARGE SCALE GENOMIC DNA]</scope>
    <source>
        <strain evidence="14 15">M1R5S59</strain>
    </source>
</reference>
<keyword evidence="7" id="KW-0227">DNA damage</keyword>
<evidence type="ECO:0000256" key="1">
    <source>
        <dbReference type="ARBA" id="ARBA00012727"/>
    </source>
</evidence>
<keyword evidence="10" id="KW-0234">DNA repair</keyword>
<dbReference type="InterPro" id="IPR026333">
    <property type="entry name" value="ATP_dep_DNA_lig_pp_1105_fam"/>
</dbReference>
<dbReference type="PROSITE" id="PS50160">
    <property type="entry name" value="DNA_LIGASE_A3"/>
    <property type="match status" value="1"/>
</dbReference>
<keyword evidence="8" id="KW-0067">ATP-binding</keyword>
<dbReference type="InterPro" id="IPR036599">
    <property type="entry name" value="DNA_ligase_N_sf"/>
</dbReference>
<keyword evidence="6" id="KW-0547">Nucleotide-binding</keyword>
<evidence type="ECO:0000256" key="3">
    <source>
        <dbReference type="ARBA" id="ARBA00022618"/>
    </source>
</evidence>
<name>A0ABT6JRK9_9GAMM</name>
<dbReference type="EC" id="6.5.1.1" evidence="1"/>
<comment type="catalytic activity">
    <reaction evidence="12">
        <text>ATP + (deoxyribonucleotide)n-3'-hydroxyl + 5'-phospho-(deoxyribonucleotide)m = (deoxyribonucleotide)n+m + AMP + diphosphate.</text>
        <dbReference type="EC" id="6.5.1.1"/>
    </reaction>
</comment>
<dbReference type="NCBIfam" id="TIGR04120">
    <property type="entry name" value="DNA_lig_bact"/>
    <property type="match status" value="1"/>
</dbReference>
<dbReference type="GO" id="GO:0003910">
    <property type="term" value="F:DNA ligase (ATP) activity"/>
    <property type="evidence" value="ECO:0007669"/>
    <property type="project" value="UniProtKB-EC"/>
</dbReference>
<dbReference type="Pfam" id="PF04675">
    <property type="entry name" value="DNA_ligase_A_N"/>
    <property type="match status" value="1"/>
</dbReference>
<feature type="domain" description="ATP-dependent DNA ligase family profile" evidence="13">
    <location>
        <begin position="374"/>
        <end position="504"/>
    </location>
</feature>
<dbReference type="InterPro" id="IPR012308">
    <property type="entry name" value="DNA_ligase_ATP-dep_N"/>
</dbReference>
<dbReference type="Gene3D" id="1.10.3260.10">
    <property type="entry name" value="DNA ligase, ATP-dependent, N-terminal domain"/>
    <property type="match status" value="1"/>
</dbReference>
<keyword evidence="3" id="KW-0132">Cell division</keyword>
<evidence type="ECO:0000256" key="10">
    <source>
        <dbReference type="ARBA" id="ARBA00023204"/>
    </source>
</evidence>
<evidence type="ECO:0000259" key="13">
    <source>
        <dbReference type="PROSITE" id="PS50160"/>
    </source>
</evidence>
<dbReference type="PANTHER" id="PTHR45674:SF13">
    <property type="entry name" value="DNA LIGASE-RELATED"/>
    <property type="match status" value="1"/>
</dbReference>
<gene>
    <name evidence="14" type="ORF">QFW81_05160</name>
</gene>
<evidence type="ECO:0000256" key="11">
    <source>
        <dbReference type="ARBA" id="ARBA00023306"/>
    </source>
</evidence>
<evidence type="ECO:0000256" key="4">
    <source>
        <dbReference type="ARBA" id="ARBA00022705"/>
    </source>
</evidence>
<evidence type="ECO:0000256" key="6">
    <source>
        <dbReference type="ARBA" id="ARBA00022741"/>
    </source>
</evidence>
<keyword evidence="5" id="KW-0479">Metal-binding</keyword>
<dbReference type="Pfam" id="PF01068">
    <property type="entry name" value="DNA_ligase_A_M"/>
    <property type="match status" value="1"/>
</dbReference>
<evidence type="ECO:0000256" key="9">
    <source>
        <dbReference type="ARBA" id="ARBA00023172"/>
    </source>
</evidence>
<dbReference type="InterPro" id="IPR012310">
    <property type="entry name" value="DNA_ligase_ATP-dep_cent"/>
</dbReference>
<comment type="caution">
    <text evidence="14">The sequence shown here is derived from an EMBL/GenBank/DDBJ whole genome shotgun (WGS) entry which is preliminary data.</text>
</comment>
<evidence type="ECO:0000313" key="14">
    <source>
        <dbReference type="EMBL" id="MDH5833315.1"/>
    </source>
</evidence>
<dbReference type="Gene3D" id="3.30.470.30">
    <property type="entry name" value="DNA ligase/mRNA capping enzyme"/>
    <property type="match status" value="1"/>
</dbReference>
<proteinExistence type="predicted"/>